<dbReference type="RefSeq" id="WP_379928315.1">
    <property type="nucleotide sequence ID" value="NZ_JBHUMM010000007.1"/>
</dbReference>
<comment type="caution">
    <text evidence="3">The sequence shown here is derived from an EMBL/GenBank/DDBJ whole genome shotgun (WGS) entry which is preliminary data.</text>
</comment>
<keyword evidence="1" id="KW-1133">Transmembrane helix</keyword>
<dbReference type="SUPFAM" id="SSF52218">
    <property type="entry name" value="Flavoproteins"/>
    <property type="match status" value="1"/>
</dbReference>
<dbReference type="InterPro" id="IPR026816">
    <property type="entry name" value="Flavodoxin_dom"/>
</dbReference>
<dbReference type="InterPro" id="IPR029039">
    <property type="entry name" value="Flavoprotein-like_sf"/>
</dbReference>
<dbReference type="PROSITE" id="PS00201">
    <property type="entry name" value="FLAVODOXIN"/>
    <property type="match status" value="1"/>
</dbReference>
<dbReference type="PANTHER" id="PTHR38030">
    <property type="entry name" value="PROTOPORPHYRINOGEN IX DEHYDROGENASE [MENAQUINONE]"/>
    <property type="match status" value="1"/>
</dbReference>
<dbReference type="PANTHER" id="PTHR38030:SF2">
    <property type="entry name" value="PROTOPORPHYRINOGEN IX DEHYDROGENASE [QUINONE]"/>
    <property type="match status" value="1"/>
</dbReference>
<gene>
    <name evidence="3" type="ORF">ACFSUC_04630</name>
</gene>
<evidence type="ECO:0000259" key="2">
    <source>
        <dbReference type="Pfam" id="PF12724"/>
    </source>
</evidence>
<accession>A0ABW5R726</accession>
<protein>
    <submittedName>
        <fullName evidence="3">Flavodoxin domain-containing protein</fullName>
    </submittedName>
</protein>
<keyword evidence="4" id="KW-1185">Reference proteome</keyword>
<dbReference type="InterPro" id="IPR001226">
    <property type="entry name" value="Flavodoxin_CS"/>
</dbReference>
<evidence type="ECO:0000313" key="3">
    <source>
        <dbReference type="EMBL" id="MFD2670892.1"/>
    </source>
</evidence>
<organism evidence="3 4">
    <name type="scientific">Marinicrinis sediminis</name>
    <dbReference type="NCBI Taxonomy" id="1652465"/>
    <lineage>
        <taxon>Bacteria</taxon>
        <taxon>Bacillati</taxon>
        <taxon>Bacillota</taxon>
        <taxon>Bacilli</taxon>
        <taxon>Bacillales</taxon>
        <taxon>Paenibacillaceae</taxon>
    </lineage>
</organism>
<feature type="domain" description="Flavodoxin" evidence="2">
    <location>
        <begin position="30"/>
        <end position="162"/>
    </location>
</feature>
<evidence type="ECO:0000313" key="4">
    <source>
        <dbReference type="Proteomes" id="UP001597497"/>
    </source>
</evidence>
<reference evidence="4" key="1">
    <citation type="journal article" date="2019" name="Int. J. Syst. Evol. Microbiol.">
        <title>The Global Catalogue of Microorganisms (GCM) 10K type strain sequencing project: providing services to taxonomists for standard genome sequencing and annotation.</title>
        <authorList>
            <consortium name="The Broad Institute Genomics Platform"/>
            <consortium name="The Broad Institute Genome Sequencing Center for Infectious Disease"/>
            <person name="Wu L."/>
            <person name="Ma J."/>
        </authorList>
    </citation>
    <scope>NUCLEOTIDE SEQUENCE [LARGE SCALE GENOMIC DNA]</scope>
    <source>
        <strain evidence="4">KCTC 33676</strain>
    </source>
</reference>
<sequence length="185" mass="20934">MKPSCNEKADAAHIGLQANGSHTGRERSIVVVYKTKYGSTRRYANWIAEATGADLYEHGQVSSEDLMAYDTIVYGGSLYVVGMLGLSLIRDHMSGWKNKHVIVFSVGASPAHESAITEVKKNNFTVEMMKQVDYFHLRGAFDYGRLNWTDKLLMFLLKKKLQFKKEAKRTRDEKGMLACYDRPAD</sequence>
<keyword evidence="1" id="KW-0472">Membrane</keyword>
<feature type="transmembrane region" description="Helical" evidence="1">
    <location>
        <begin position="71"/>
        <end position="89"/>
    </location>
</feature>
<dbReference type="Pfam" id="PF12724">
    <property type="entry name" value="Flavodoxin_5"/>
    <property type="match status" value="1"/>
</dbReference>
<dbReference type="Gene3D" id="3.40.50.360">
    <property type="match status" value="1"/>
</dbReference>
<name>A0ABW5R726_9BACL</name>
<dbReference type="Proteomes" id="UP001597497">
    <property type="component" value="Unassembled WGS sequence"/>
</dbReference>
<dbReference type="InterPro" id="IPR052200">
    <property type="entry name" value="Protoporphyrinogen_IX_DH"/>
</dbReference>
<evidence type="ECO:0000256" key="1">
    <source>
        <dbReference type="SAM" id="Phobius"/>
    </source>
</evidence>
<dbReference type="EMBL" id="JBHUMM010000007">
    <property type="protein sequence ID" value="MFD2670892.1"/>
    <property type="molecule type" value="Genomic_DNA"/>
</dbReference>
<keyword evidence="1" id="KW-0812">Transmembrane</keyword>
<proteinExistence type="predicted"/>